<reference evidence="3" key="2">
    <citation type="journal article" date="2023" name="IMA Fungus">
        <title>Comparative genomic study of the Penicillium genus elucidates a diverse pangenome and 15 lateral gene transfer events.</title>
        <authorList>
            <person name="Petersen C."/>
            <person name="Sorensen T."/>
            <person name="Nielsen M.R."/>
            <person name="Sondergaard T.E."/>
            <person name="Sorensen J.L."/>
            <person name="Fitzpatrick D.A."/>
            <person name="Frisvad J.C."/>
            <person name="Nielsen K.L."/>
        </authorList>
    </citation>
    <scope>NUCLEOTIDE SEQUENCE</scope>
    <source>
        <strain evidence="3">IBT 23319</strain>
    </source>
</reference>
<name>A0A9W9NX07_PENCI</name>
<protein>
    <recommendedName>
        <fullName evidence="2">DUF6536 domain-containing protein</fullName>
    </recommendedName>
</protein>
<comment type="caution">
    <text evidence="3">The sequence shown here is derived from an EMBL/GenBank/DDBJ whole genome shotgun (WGS) entry which is preliminary data.</text>
</comment>
<feature type="transmembrane region" description="Helical" evidence="1">
    <location>
        <begin position="177"/>
        <end position="194"/>
    </location>
</feature>
<dbReference type="Pfam" id="PF20163">
    <property type="entry name" value="DUF6536"/>
    <property type="match status" value="1"/>
</dbReference>
<dbReference type="Proteomes" id="UP001147733">
    <property type="component" value="Unassembled WGS sequence"/>
</dbReference>
<sequence>MVSNSSIREEIELSISSKGDRSSKPLIRSKIQDISGEITQSYNLREDGEIESKLPQKSSLRGLFQGWKFTLFLAFTASAIVLFFNFAFLIFTAVRTQQRKDAALSRGDCERVHQLSTGYHWIINVLSTILLAASNFGMQCLVAPTRNDIDRAHKGQRWLDIGVPSIRNLFRISSTRSVLWLFLFFSSLPLHVFYNSAIFYQTAVPAYDIFAGPDSLDQLDWSEVHLSSPFDNSTLRASLNGIFRAAKNGSLEYLDSADCVTAFAQTYQTTYAKVLLVTQDDPKGLYTFIGSNGVYHPGASKLDNLYGAMSAYKWLCPANAREDDCSKSGSSVPYKLAKENNWKVSTARSQDFWDNWSPDEYTYSDWLSHDYGTYSAYLSDSSDVQSRVRYCLAQPAPQNCSLHYSVPLTVATVICNIVKTLVLLYIWLGIKEVPLLTIGDAIASFLRRQDPYSKGMCFPTTGTAVYIPATHSTPSSLHDPQFRRPVVFTKNRNRWGSAVSSRWGFFIFFWILAIMICILLLVLSILGITSRGLGQLGTISSDTILSVENSGESLVTTSLIANLPQLILSFLYVAYNSILTSMCLSAEWSRFGNDRKGLRVSHSPKQTQRSNYFLSIPYRFAIWLIVTSAILHWLASQSLFVIAIEAYNTQLQRDFANDVFACGYSPVAILSGVCIATAMFLGLMVISLRRFESEIPVASNCSIAIAAACHPFYNPNVNSVDPGVGGETQGTEDIESEQEEEDMALLPVKWGSIPVDGPVGHCSFSSVEVYPPEEGKEYQ</sequence>
<feature type="transmembrane region" description="Helical" evidence="1">
    <location>
        <begin position="664"/>
        <end position="686"/>
    </location>
</feature>
<keyword evidence="1" id="KW-0472">Membrane</keyword>
<dbReference type="RefSeq" id="XP_056500091.1">
    <property type="nucleotide sequence ID" value="XM_056644853.1"/>
</dbReference>
<dbReference type="AlphaFoldDB" id="A0A9W9NX07"/>
<evidence type="ECO:0000313" key="3">
    <source>
        <dbReference type="EMBL" id="KAJ5231346.1"/>
    </source>
</evidence>
<evidence type="ECO:0000313" key="4">
    <source>
        <dbReference type="Proteomes" id="UP001147733"/>
    </source>
</evidence>
<proteinExistence type="predicted"/>
<feature type="transmembrane region" description="Helical" evidence="1">
    <location>
        <begin position="566"/>
        <end position="586"/>
    </location>
</feature>
<dbReference type="EMBL" id="JAPQKT010000005">
    <property type="protein sequence ID" value="KAJ5231346.1"/>
    <property type="molecule type" value="Genomic_DNA"/>
</dbReference>
<feature type="transmembrane region" description="Helical" evidence="1">
    <location>
        <begin position="503"/>
        <end position="528"/>
    </location>
</feature>
<feature type="transmembrane region" description="Helical" evidence="1">
    <location>
        <begin position="404"/>
        <end position="428"/>
    </location>
</feature>
<gene>
    <name evidence="3" type="ORF">N7469_005934</name>
</gene>
<keyword evidence="4" id="KW-1185">Reference proteome</keyword>
<dbReference type="GeneID" id="81384020"/>
<feature type="transmembrane region" description="Helical" evidence="1">
    <location>
        <begin position="69"/>
        <end position="91"/>
    </location>
</feature>
<dbReference type="OrthoDB" id="5429634at2759"/>
<keyword evidence="1" id="KW-0812">Transmembrane</keyword>
<feature type="domain" description="DUF6536" evidence="2">
    <location>
        <begin position="67"/>
        <end position="215"/>
    </location>
</feature>
<dbReference type="PANTHER" id="PTHR35395:SF1">
    <property type="entry name" value="DUF6536 DOMAIN-CONTAINING PROTEIN"/>
    <property type="match status" value="1"/>
</dbReference>
<reference evidence="3" key="1">
    <citation type="submission" date="2022-11" db="EMBL/GenBank/DDBJ databases">
        <authorList>
            <person name="Petersen C."/>
        </authorList>
    </citation>
    <scope>NUCLEOTIDE SEQUENCE</scope>
    <source>
        <strain evidence="3">IBT 23319</strain>
    </source>
</reference>
<keyword evidence="1" id="KW-1133">Transmembrane helix</keyword>
<evidence type="ECO:0000259" key="2">
    <source>
        <dbReference type="Pfam" id="PF20163"/>
    </source>
</evidence>
<dbReference type="InterPro" id="IPR046623">
    <property type="entry name" value="DUF6536"/>
</dbReference>
<evidence type="ECO:0000256" key="1">
    <source>
        <dbReference type="SAM" id="Phobius"/>
    </source>
</evidence>
<organism evidence="3 4">
    <name type="scientific">Penicillium citrinum</name>
    <dbReference type="NCBI Taxonomy" id="5077"/>
    <lineage>
        <taxon>Eukaryota</taxon>
        <taxon>Fungi</taxon>
        <taxon>Dikarya</taxon>
        <taxon>Ascomycota</taxon>
        <taxon>Pezizomycotina</taxon>
        <taxon>Eurotiomycetes</taxon>
        <taxon>Eurotiomycetidae</taxon>
        <taxon>Eurotiales</taxon>
        <taxon>Aspergillaceae</taxon>
        <taxon>Penicillium</taxon>
    </lineage>
</organism>
<feature type="transmembrane region" description="Helical" evidence="1">
    <location>
        <begin position="620"/>
        <end position="644"/>
    </location>
</feature>
<dbReference type="PANTHER" id="PTHR35395">
    <property type="entry name" value="DUF6536 DOMAIN-CONTAINING PROTEIN"/>
    <property type="match status" value="1"/>
</dbReference>
<accession>A0A9W9NX07</accession>